<name>A0A9Q0D9E8_9TELE</name>
<feature type="domain" description="PTB" evidence="1">
    <location>
        <begin position="1"/>
        <end position="112"/>
    </location>
</feature>
<dbReference type="GO" id="GO:0010761">
    <property type="term" value="P:fibroblast migration"/>
    <property type="evidence" value="ECO:0007669"/>
    <property type="project" value="TreeGrafter"/>
</dbReference>
<sequence length="114" mass="12593">MESLTGPQAISRAVGQTLCSNPLPAATPVHFKVSPQGVTLTDSHRKLFFRRHYPITTVTYCDVDPQDRKWEKEGGGSVRKQGSTVDNVSHLFAELDPGQPAPAILSFLSRMMKR</sequence>
<dbReference type="AlphaFoldDB" id="A0A9Q0D9E8"/>
<gene>
    <name evidence="2" type="ORF">NHX12_014752</name>
</gene>
<proteinExistence type="predicted"/>
<dbReference type="EMBL" id="JANIIK010000119">
    <property type="protein sequence ID" value="KAJ3584256.1"/>
    <property type="molecule type" value="Genomic_DNA"/>
</dbReference>
<evidence type="ECO:0000313" key="3">
    <source>
        <dbReference type="Proteomes" id="UP001148018"/>
    </source>
</evidence>
<organism evidence="2 3">
    <name type="scientific">Muraenolepis orangiensis</name>
    <name type="common">Patagonian moray cod</name>
    <dbReference type="NCBI Taxonomy" id="630683"/>
    <lineage>
        <taxon>Eukaryota</taxon>
        <taxon>Metazoa</taxon>
        <taxon>Chordata</taxon>
        <taxon>Craniata</taxon>
        <taxon>Vertebrata</taxon>
        <taxon>Euteleostomi</taxon>
        <taxon>Actinopterygii</taxon>
        <taxon>Neopterygii</taxon>
        <taxon>Teleostei</taxon>
        <taxon>Neoteleostei</taxon>
        <taxon>Acanthomorphata</taxon>
        <taxon>Zeiogadaria</taxon>
        <taxon>Gadariae</taxon>
        <taxon>Gadiformes</taxon>
        <taxon>Muraenolepidoidei</taxon>
        <taxon>Muraenolepididae</taxon>
        <taxon>Muraenolepis</taxon>
    </lineage>
</organism>
<dbReference type="Pfam" id="PF08416">
    <property type="entry name" value="PTB"/>
    <property type="match status" value="1"/>
</dbReference>
<reference evidence="2" key="1">
    <citation type="submission" date="2022-07" db="EMBL/GenBank/DDBJ databases">
        <title>Chromosome-level genome of Muraenolepis orangiensis.</title>
        <authorList>
            <person name="Kim J."/>
        </authorList>
    </citation>
    <scope>NUCLEOTIDE SEQUENCE</scope>
    <source>
        <strain evidence="2">KU_S4_2022</strain>
        <tissue evidence="2">Muscle</tissue>
    </source>
</reference>
<dbReference type="InterPro" id="IPR051484">
    <property type="entry name" value="Tensin_PTEN_phosphatase"/>
</dbReference>
<dbReference type="InterPro" id="IPR033929">
    <property type="entry name" value="Tensin_PTB"/>
</dbReference>
<dbReference type="PANTHER" id="PTHR45734">
    <property type="entry name" value="TENSIN"/>
    <property type="match status" value="1"/>
</dbReference>
<dbReference type="PANTHER" id="PTHR45734:SF3">
    <property type="entry name" value="TENSIN-1"/>
    <property type="match status" value="1"/>
</dbReference>
<evidence type="ECO:0000313" key="2">
    <source>
        <dbReference type="EMBL" id="KAJ3584256.1"/>
    </source>
</evidence>
<dbReference type="GO" id="GO:0005925">
    <property type="term" value="C:focal adhesion"/>
    <property type="evidence" value="ECO:0007669"/>
    <property type="project" value="TreeGrafter"/>
</dbReference>
<dbReference type="Gene3D" id="2.30.29.30">
    <property type="entry name" value="Pleckstrin-homology domain (PH domain)/Phosphotyrosine-binding domain (PTB)"/>
    <property type="match status" value="1"/>
</dbReference>
<accession>A0A9Q0D9E8</accession>
<dbReference type="InterPro" id="IPR013625">
    <property type="entry name" value="PTB"/>
</dbReference>
<dbReference type="InterPro" id="IPR011993">
    <property type="entry name" value="PH-like_dom_sf"/>
</dbReference>
<evidence type="ECO:0000259" key="1">
    <source>
        <dbReference type="Pfam" id="PF08416"/>
    </source>
</evidence>
<protein>
    <recommendedName>
        <fullName evidence="1">PTB domain-containing protein</fullName>
    </recommendedName>
</protein>
<comment type="caution">
    <text evidence="2">The sequence shown here is derived from an EMBL/GenBank/DDBJ whole genome shotgun (WGS) entry which is preliminary data.</text>
</comment>
<dbReference type="CDD" id="cd01213">
    <property type="entry name" value="PTB_tensin"/>
    <property type="match status" value="1"/>
</dbReference>
<dbReference type="SUPFAM" id="SSF50729">
    <property type="entry name" value="PH domain-like"/>
    <property type="match status" value="1"/>
</dbReference>
<dbReference type="OrthoDB" id="6273691at2759"/>
<keyword evidence="3" id="KW-1185">Reference proteome</keyword>
<dbReference type="Proteomes" id="UP001148018">
    <property type="component" value="Unassembled WGS sequence"/>
</dbReference>